<protein>
    <submittedName>
        <fullName evidence="2">Uncharacterized protein</fullName>
    </submittedName>
</protein>
<evidence type="ECO:0000313" key="2">
    <source>
        <dbReference type="EMBL" id="RCI00522.1"/>
    </source>
</evidence>
<accession>A0A367KFB8</accession>
<comment type="caution">
    <text evidence="2">The sequence shown here is derived from an EMBL/GenBank/DDBJ whole genome shotgun (WGS) entry which is preliminary data.</text>
</comment>
<dbReference type="OrthoDB" id="2252247at2759"/>
<feature type="region of interest" description="Disordered" evidence="1">
    <location>
        <begin position="108"/>
        <end position="127"/>
    </location>
</feature>
<dbReference type="EMBL" id="PJQM01001832">
    <property type="protein sequence ID" value="RCI00522.1"/>
    <property type="molecule type" value="Genomic_DNA"/>
</dbReference>
<dbReference type="AlphaFoldDB" id="A0A367KFB8"/>
<gene>
    <name evidence="2" type="ORF">CU098_005502</name>
</gene>
<sequence>MSTLIIDADHNDDLLHINKVEDYQLSFDMDDLFSPSTAIDCRRLSSSSNEEFDIKAPPPSPQAQPMLDMLFSQKLNASLERLVEKTMNPLEHAQTLDRLLRKTLKNEKTGIGKKHKRSTSLSISDNRKSWQAKAANQRLKNIAKATEHSEKLKTHCLTEEETAVMINELREMGL</sequence>
<evidence type="ECO:0000313" key="3">
    <source>
        <dbReference type="Proteomes" id="UP000253551"/>
    </source>
</evidence>
<dbReference type="Proteomes" id="UP000253551">
    <property type="component" value="Unassembled WGS sequence"/>
</dbReference>
<name>A0A367KFB8_RHIST</name>
<evidence type="ECO:0000256" key="1">
    <source>
        <dbReference type="SAM" id="MobiDB-lite"/>
    </source>
</evidence>
<reference evidence="2 3" key="1">
    <citation type="journal article" date="2018" name="G3 (Bethesda)">
        <title>Phylogenetic and Phylogenomic Definition of Rhizopus Species.</title>
        <authorList>
            <person name="Gryganskyi A.P."/>
            <person name="Golan J."/>
            <person name="Dolatabadi S."/>
            <person name="Mondo S."/>
            <person name="Robb S."/>
            <person name="Idnurm A."/>
            <person name="Muszewska A."/>
            <person name="Steczkiewicz K."/>
            <person name="Masonjones S."/>
            <person name="Liao H.L."/>
            <person name="Gajdeczka M.T."/>
            <person name="Anike F."/>
            <person name="Vuek A."/>
            <person name="Anishchenko I.M."/>
            <person name="Voigt K."/>
            <person name="de Hoog G.S."/>
            <person name="Smith M.E."/>
            <person name="Heitman J."/>
            <person name="Vilgalys R."/>
            <person name="Stajich J.E."/>
        </authorList>
    </citation>
    <scope>NUCLEOTIDE SEQUENCE [LARGE SCALE GENOMIC DNA]</scope>
    <source>
        <strain evidence="2 3">LSU 92-RS-03</strain>
    </source>
</reference>
<proteinExistence type="predicted"/>
<organism evidence="2 3">
    <name type="scientific">Rhizopus stolonifer</name>
    <name type="common">Rhizopus nigricans</name>
    <dbReference type="NCBI Taxonomy" id="4846"/>
    <lineage>
        <taxon>Eukaryota</taxon>
        <taxon>Fungi</taxon>
        <taxon>Fungi incertae sedis</taxon>
        <taxon>Mucoromycota</taxon>
        <taxon>Mucoromycotina</taxon>
        <taxon>Mucoromycetes</taxon>
        <taxon>Mucorales</taxon>
        <taxon>Mucorineae</taxon>
        <taxon>Rhizopodaceae</taxon>
        <taxon>Rhizopus</taxon>
    </lineage>
</organism>
<keyword evidence="3" id="KW-1185">Reference proteome</keyword>